<protein>
    <submittedName>
        <fullName evidence="1">Aspartate-alanine antiporter</fullName>
    </submittedName>
</protein>
<organism evidence="1 2">
    <name type="scientific">Muribaculum caecicola</name>
    <dbReference type="NCBI Taxonomy" id="3038144"/>
    <lineage>
        <taxon>Bacteria</taxon>
        <taxon>Pseudomonadati</taxon>
        <taxon>Bacteroidota</taxon>
        <taxon>Bacteroidia</taxon>
        <taxon>Bacteroidales</taxon>
        <taxon>Muribaculaceae</taxon>
        <taxon>Muribaculum</taxon>
    </lineage>
</organism>
<proteinExistence type="predicted"/>
<accession>A0AC61S4W7</accession>
<evidence type="ECO:0000313" key="1">
    <source>
        <dbReference type="EMBL" id="THG49082.1"/>
    </source>
</evidence>
<name>A0AC61S4W7_9BACT</name>
<feature type="non-terminal residue" evidence="1">
    <location>
        <position position="334"/>
    </location>
</feature>
<dbReference type="EMBL" id="SSTG01000081">
    <property type="protein sequence ID" value="THG49082.1"/>
    <property type="molecule type" value="Genomic_DNA"/>
</dbReference>
<dbReference type="Proteomes" id="UP000305401">
    <property type="component" value="Unassembled WGS sequence"/>
</dbReference>
<comment type="caution">
    <text evidence="1">The sequence shown here is derived from an EMBL/GenBank/DDBJ whole genome shotgun (WGS) entry which is preliminary data.</text>
</comment>
<keyword evidence="2" id="KW-1185">Reference proteome</keyword>
<evidence type="ECO:0000313" key="2">
    <source>
        <dbReference type="Proteomes" id="UP000305401"/>
    </source>
</evidence>
<gene>
    <name evidence="1" type="ORF">E5990_07055</name>
</gene>
<reference evidence="1" key="1">
    <citation type="submission" date="2019-04" db="EMBL/GenBank/DDBJ databases">
        <title>Microbes associate with the intestines of laboratory mice.</title>
        <authorList>
            <person name="Navarre W."/>
            <person name="Wong E."/>
            <person name="Huang K.C."/>
            <person name="Tropini C."/>
            <person name="Ng K."/>
            <person name="Yu B."/>
        </authorList>
    </citation>
    <scope>NUCLEOTIDE SEQUENCE</scope>
    <source>
        <strain evidence="1">NM86_A22</strain>
    </source>
</reference>
<sequence>MWHNHIVPFFVENPSMAIFLTLCLGYLVGKLKYKMLTLGTVTSVLLVGVVIGILMPDLKILPPLKMVFFLLFLFAIGYSVGPQFFRSFKKTGLPQVGFAVAMCVVCLVCTWICAKLAHYNAGEAVGLFSGAQTISAVIGVGQETINGLHISEAAKQSMNNVIPVMYAVTYVFGTAGSAWIIAFIGPRLMGGFAKCRQDCIDEEAQMGETLVDQPGYASSLREVPFRCYQVGNDWFGRGKKVSELEAYVLSQGRRLFVDRIRHNGQIIDTPAAGQVIYKGDEVVLSGRRESIIGEESWIGPEVQDPALLNFAIRVAPVMAATKAVDGKTVSELLS</sequence>